<proteinExistence type="predicted"/>
<dbReference type="RefSeq" id="WP_310278230.1">
    <property type="nucleotide sequence ID" value="NZ_JAVDWR010000006.1"/>
</dbReference>
<evidence type="ECO:0000259" key="2">
    <source>
        <dbReference type="Pfam" id="PF11845"/>
    </source>
</evidence>
<feature type="signal peptide" evidence="1">
    <location>
        <begin position="1"/>
        <end position="26"/>
    </location>
</feature>
<comment type="caution">
    <text evidence="3">The sequence shown here is derived from an EMBL/GenBank/DDBJ whole genome shotgun (WGS) entry which is preliminary data.</text>
</comment>
<organism evidence="3 4">
    <name type="scientific">Rheinheimera soli</name>
    <dbReference type="NCBI Taxonomy" id="443616"/>
    <lineage>
        <taxon>Bacteria</taxon>
        <taxon>Pseudomonadati</taxon>
        <taxon>Pseudomonadota</taxon>
        <taxon>Gammaproteobacteria</taxon>
        <taxon>Chromatiales</taxon>
        <taxon>Chromatiaceae</taxon>
        <taxon>Rheinheimera</taxon>
    </lineage>
</organism>
<dbReference type="EMBL" id="JAVDWR010000006">
    <property type="protein sequence ID" value="MDR7121315.1"/>
    <property type="molecule type" value="Genomic_DNA"/>
</dbReference>
<name>A0ABU1W0H8_9GAMM</name>
<evidence type="ECO:0000313" key="4">
    <source>
        <dbReference type="Proteomes" id="UP001257909"/>
    </source>
</evidence>
<accession>A0ABU1W0H8</accession>
<dbReference type="Pfam" id="PF11845">
    <property type="entry name" value="Tll0287-like"/>
    <property type="match status" value="1"/>
</dbReference>
<feature type="domain" description="Tll0287-like" evidence="2">
    <location>
        <begin position="91"/>
        <end position="242"/>
    </location>
</feature>
<feature type="chain" id="PRO_5046747936" description="Tll0287-like domain-containing protein" evidence="1">
    <location>
        <begin position="27"/>
        <end position="245"/>
    </location>
</feature>
<sequence>MMSKLGQIVGCALIALPLCFCGSVWAADLAKISDELTTLYMAARQVVSDNQAHINNPDLGNKGLSADAVVSKTLENYQKATNKTLDTTNLSKAQKAMLDAVRQAMDENQDLINEKGTGFKGFLPAVFGRQVATNFTKTMNQSMEIKLTAPKEYVRNRANRPDKWEHNVIETMFKKPDYQTGKAFYEEGEVGGKKAFRFILPEYYGPSCLSCHGTPKGERDITGGLKEGAALNELGGAISLTIYQD</sequence>
<keyword evidence="4" id="KW-1185">Reference proteome</keyword>
<dbReference type="InterPro" id="IPR021796">
    <property type="entry name" value="Tll0287-like_dom"/>
</dbReference>
<dbReference type="Proteomes" id="UP001257909">
    <property type="component" value="Unassembled WGS sequence"/>
</dbReference>
<protein>
    <recommendedName>
        <fullName evidence="2">Tll0287-like domain-containing protein</fullName>
    </recommendedName>
</protein>
<evidence type="ECO:0000256" key="1">
    <source>
        <dbReference type="SAM" id="SignalP"/>
    </source>
</evidence>
<reference evidence="3 4" key="1">
    <citation type="submission" date="2023-07" db="EMBL/GenBank/DDBJ databases">
        <title>Sorghum-associated microbial communities from plants grown in Nebraska, USA.</title>
        <authorList>
            <person name="Schachtman D."/>
        </authorList>
    </citation>
    <scope>NUCLEOTIDE SEQUENCE [LARGE SCALE GENOMIC DNA]</scope>
    <source>
        <strain evidence="3 4">4138</strain>
    </source>
</reference>
<gene>
    <name evidence="3" type="ORF">J2W69_002257</name>
</gene>
<evidence type="ECO:0000313" key="3">
    <source>
        <dbReference type="EMBL" id="MDR7121315.1"/>
    </source>
</evidence>
<keyword evidence="1" id="KW-0732">Signal</keyword>